<gene>
    <name evidence="2" type="ORF">ACFQB0_13795</name>
</gene>
<dbReference type="PANTHER" id="PTHR18964:SF173">
    <property type="entry name" value="GLUCOKINASE"/>
    <property type="match status" value="1"/>
</dbReference>
<organism evidence="2 3">
    <name type="scientific">Luethyella okanaganae</name>
    <dbReference type="NCBI Taxonomy" id="69372"/>
    <lineage>
        <taxon>Bacteria</taxon>
        <taxon>Bacillati</taxon>
        <taxon>Actinomycetota</taxon>
        <taxon>Actinomycetes</taxon>
        <taxon>Micrococcales</taxon>
        <taxon>Microbacteriaceae</taxon>
        <taxon>Luethyella</taxon>
    </lineage>
</organism>
<evidence type="ECO:0000313" key="2">
    <source>
        <dbReference type="EMBL" id="MFC6357179.1"/>
    </source>
</evidence>
<comment type="similarity">
    <text evidence="1">Belongs to the ROK (NagC/XylR) family.</text>
</comment>
<dbReference type="InterPro" id="IPR000600">
    <property type="entry name" value="ROK"/>
</dbReference>
<keyword evidence="3" id="KW-1185">Reference proteome</keyword>
<comment type="caution">
    <text evidence="2">The sequence shown here is derived from an EMBL/GenBank/DDBJ whole genome shotgun (WGS) entry which is preliminary data.</text>
</comment>
<evidence type="ECO:0000313" key="3">
    <source>
        <dbReference type="Proteomes" id="UP001596306"/>
    </source>
</evidence>
<accession>A0ABW1VGY7</accession>
<dbReference type="Pfam" id="PF00480">
    <property type="entry name" value="ROK"/>
    <property type="match status" value="1"/>
</dbReference>
<dbReference type="PANTHER" id="PTHR18964">
    <property type="entry name" value="ROK (REPRESSOR, ORF, KINASE) FAMILY"/>
    <property type="match status" value="1"/>
</dbReference>
<dbReference type="InterPro" id="IPR043129">
    <property type="entry name" value="ATPase_NBD"/>
</dbReference>
<dbReference type="EMBL" id="JBHSTP010000003">
    <property type="protein sequence ID" value="MFC6357179.1"/>
    <property type="molecule type" value="Genomic_DNA"/>
</dbReference>
<evidence type="ECO:0000256" key="1">
    <source>
        <dbReference type="ARBA" id="ARBA00006479"/>
    </source>
</evidence>
<dbReference type="RefSeq" id="WP_386732739.1">
    <property type="nucleotide sequence ID" value="NZ_JBHSTP010000003.1"/>
</dbReference>
<reference evidence="3" key="1">
    <citation type="journal article" date="2019" name="Int. J. Syst. Evol. Microbiol.">
        <title>The Global Catalogue of Microorganisms (GCM) 10K type strain sequencing project: providing services to taxonomists for standard genome sequencing and annotation.</title>
        <authorList>
            <consortium name="The Broad Institute Genomics Platform"/>
            <consortium name="The Broad Institute Genome Sequencing Center for Infectious Disease"/>
            <person name="Wu L."/>
            <person name="Ma J."/>
        </authorList>
    </citation>
    <scope>NUCLEOTIDE SEQUENCE [LARGE SCALE GENOMIC DNA]</scope>
    <source>
        <strain evidence="3">CCUG 43304</strain>
    </source>
</reference>
<dbReference type="InterPro" id="IPR049874">
    <property type="entry name" value="ROK_cs"/>
</dbReference>
<sequence length="409" mass="43654">MPNGTVVSPWLRDSPGALLGLFRASTNGLTKSEAVRRSGLSRTAINQRLSLLLAARLLQPTDVGARTGGRPADRFHLNRDQGVILIADTGATGMRVALCDMVAAVLEEAYERIDITDGPAAVLSRVKRLFDEFLDRQGRTPSEVLGIGIDVPGPVDHDSGRVVSPPIMTGWHDFDISAYFRPHYECPVIVEKDVNAMAFGEHRLVHADTSDIVFVKLGTGVGTGLVIDGEIYRGADGAAGDVGHIPLEANATGTDAPVCRCGNLGCIEAYAGGWALVRDLKALGRPVDSIDDVIREALEGRQDATRLMRQAATIIGTAVSDLVNILNPRTIVIGGQLAAVQELLFAGVREVVYRRSLPLATRELRIVPSALDGRAGVHGLARLVTDEVYSVERINRLVGTLSQGVTPVA</sequence>
<protein>
    <submittedName>
        <fullName evidence="2">ROK family protein</fullName>
    </submittedName>
</protein>
<dbReference type="Gene3D" id="3.30.420.40">
    <property type="match status" value="2"/>
</dbReference>
<dbReference type="SUPFAM" id="SSF53067">
    <property type="entry name" value="Actin-like ATPase domain"/>
    <property type="match status" value="1"/>
</dbReference>
<proteinExistence type="inferred from homology"/>
<dbReference type="Proteomes" id="UP001596306">
    <property type="component" value="Unassembled WGS sequence"/>
</dbReference>
<dbReference type="PROSITE" id="PS01125">
    <property type="entry name" value="ROK"/>
    <property type="match status" value="1"/>
</dbReference>
<name>A0ABW1VGY7_9MICO</name>